<protein>
    <submittedName>
        <fullName evidence="2">Nuclear transport factor 2 family protein</fullName>
    </submittedName>
</protein>
<evidence type="ECO:0000313" key="3">
    <source>
        <dbReference type="Proteomes" id="UP000440096"/>
    </source>
</evidence>
<dbReference type="EMBL" id="WMBA01000066">
    <property type="protein sequence ID" value="MTD58357.1"/>
    <property type="molecule type" value="Genomic_DNA"/>
</dbReference>
<accession>A0A6N7Z9E2</accession>
<organism evidence="2 3">
    <name type="scientific">Amycolatopsis pithecellobii</name>
    <dbReference type="NCBI Taxonomy" id="664692"/>
    <lineage>
        <taxon>Bacteria</taxon>
        <taxon>Bacillati</taxon>
        <taxon>Actinomycetota</taxon>
        <taxon>Actinomycetes</taxon>
        <taxon>Pseudonocardiales</taxon>
        <taxon>Pseudonocardiaceae</taxon>
        <taxon>Amycolatopsis</taxon>
    </lineage>
</organism>
<gene>
    <name evidence="2" type="ORF">GKO32_30895</name>
</gene>
<dbReference type="Gene3D" id="3.10.450.50">
    <property type="match status" value="1"/>
</dbReference>
<dbReference type="OrthoDB" id="129343at2"/>
<evidence type="ECO:0000259" key="1">
    <source>
        <dbReference type="Pfam" id="PF12680"/>
    </source>
</evidence>
<dbReference type="SUPFAM" id="SSF54427">
    <property type="entry name" value="NTF2-like"/>
    <property type="match status" value="1"/>
</dbReference>
<name>A0A6N7Z9E2_9PSEU</name>
<sequence length="137" mass="14771">MTEKFPPHIGNEKHCEILRYVYADLERIAEAASDDIVLHPADHSDPRVGVKEVLAHEQGLIAATGGTLVMDVTQIATSDHFGAVLGILRATSPETVAMPFCGLWRFENGKLVEHWENAFDAAELGRALGAAAPAGQQ</sequence>
<dbReference type="InterPro" id="IPR032710">
    <property type="entry name" value="NTF2-like_dom_sf"/>
</dbReference>
<dbReference type="InterPro" id="IPR037401">
    <property type="entry name" value="SnoaL-like"/>
</dbReference>
<keyword evidence="3" id="KW-1185">Reference proteome</keyword>
<dbReference type="RefSeq" id="WP_154760445.1">
    <property type="nucleotide sequence ID" value="NZ_WMBA01000066.1"/>
</dbReference>
<dbReference type="AlphaFoldDB" id="A0A6N7Z9E2"/>
<reference evidence="2 3" key="1">
    <citation type="submission" date="2019-11" db="EMBL/GenBank/DDBJ databases">
        <title>Draft genome of Amycolatopsis RM579.</title>
        <authorList>
            <person name="Duangmal K."/>
            <person name="Mingma R."/>
        </authorList>
    </citation>
    <scope>NUCLEOTIDE SEQUENCE [LARGE SCALE GENOMIC DNA]</scope>
    <source>
        <strain evidence="2 3">RM579</strain>
    </source>
</reference>
<feature type="domain" description="SnoaL-like" evidence="1">
    <location>
        <begin position="23"/>
        <end position="114"/>
    </location>
</feature>
<dbReference type="Pfam" id="PF12680">
    <property type="entry name" value="SnoaL_2"/>
    <property type="match status" value="1"/>
</dbReference>
<comment type="caution">
    <text evidence="2">The sequence shown here is derived from an EMBL/GenBank/DDBJ whole genome shotgun (WGS) entry which is preliminary data.</text>
</comment>
<dbReference type="Proteomes" id="UP000440096">
    <property type="component" value="Unassembled WGS sequence"/>
</dbReference>
<evidence type="ECO:0000313" key="2">
    <source>
        <dbReference type="EMBL" id="MTD58357.1"/>
    </source>
</evidence>
<proteinExistence type="predicted"/>